<name>A0A3D9BQ17_9RHOB</name>
<evidence type="ECO:0008006" key="4">
    <source>
        <dbReference type="Google" id="ProtNLM"/>
    </source>
</evidence>
<feature type="transmembrane region" description="Helical" evidence="1">
    <location>
        <begin position="20"/>
        <end position="40"/>
    </location>
</feature>
<sequence>MTDGADDVILALQPAPARRVVGTALVGALGAIVLWLAVVAPPAAPLWHGFLLGFGALALWGAARIWRATGQAVELTDAGLRASDGTVIAAFDEIEAIDRGMFAFKPSNGFLLKLSAPASRAWRPGLWWRTGRRVGIGGLTPRGPARAMADAIQVRLAMRRG</sequence>
<evidence type="ECO:0000313" key="2">
    <source>
        <dbReference type="EMBL" id="REC55603.1"/>
    </source>
</evidence>
<dbReference type="OrthoDB" id="7862519at2"/>
<reference evidence="2 3" key="1">
    <citation type="journal article" date="2017" name="Int. J. Syst. Evol. Microbiol.">
        <title>Rhodosalinus sediminis gen. nov., sp. nov., isolated from marine saltern.</title>
        <authorList>
            <person name="Guo L.Y."/>
            <person name="Ling S.K."/>
            <person name="Li C.M."/>
            <person name="Chen G.J."/>
            <person name="Du Z.J."/>
        </authorList>
    </citation>
    <scope>NUCLEOTIDE SEQUENCE [LARGE SCALE GENOMIC DNA]</scope>
    <source>
        <strain evidence="2 3">WDN1C137</strain>
    </source>
</reference>
<comment type="caution">
    <text evidence="2">The sequence shown here is derived from an EMBL/GenBank/DDBJ whole genome shotgun (WGS) entry which is preliminary data.</text>
</comment>
<feature type="transmembrane region" description="Helical" evidence="1">
    <location>
        <begin position="46"/>
        <end position="66"/>
    </location>
</feature>
<dbReference type="AlphaFoldDB" id="A0A3D9BQ17"/>
<dbReference type="EMBL" id="QOHR01000017">
    <property type="protein sequence ID" value="REC55603.1"/>
    <property type="molecule type" value="Genomic_DNA"/>
</dbReference>
<protein>
    <recommendedName>
        <fullName evidence="4">DUF2244 domain-containing protein</fullName>
    </recommendedName>
</protein>
<dbReference type="Proteomes" id="UP000257131">
    <property type="component" value="Unassembled WGS sequence"/>
</dbReference>
<proteinExistence type="predicted"/>
<accession>A0A3D9BQ17</accession>
<organism evidence="2 3">
    <name type="scientific">Rhodosalinus sediminis</name>
    <dbReference type="NCBI Taxonomy" id="1940533"/>
    <lineage>
        <taxon>Bacteria</taxon>
        <taxon>Pseudomonadati</taxon>
        <taxon>Pseudomonadota</taxon>
        <taxon>Alphaproteobacteria</taxon>
        <taxon>Rhodobacterales</taxon>
        <taxon>Paracoccaceae</taxon>
        <taxon>Rhodosalinus</taxon>
    </lineage>
</organism>
<evidence type="ECO:0000313" key="3">
    <source>
        <dbReference type="Proteomes" id="UP000257131"/>
    </source>
</evidence>
<dbReference type="RefSeq" id="WP_115980685.1">
    <property type="nucleotide sequence ID" value="NZ_CAJXNW010000072.1"/>
</dbReference>
<keyword evidence="1" id="KW-0812">Transmembrane</keyword>
<keyword evidence="1" id="KW-0472">Membrane</keyword>
<keyword evidence="3" id="KW-1185">Reference proteome</keyword>
<gene>
    <name evidence="2" type="ORF">DRV84_11330</name>
</gene>
<evidence type="ECO:0000256" key="1">
    <source>
        <dbReference type="SAM" id="Phobius"/>
    </source>
</evidence>
<keyword evidence="1" id="KW-1133">Transmembrane helix</keyword>